<dbReference type="Proteomes" id="UP000824533">
    <property type="component" value="Linkage Group LG12"/>
</dbReference>
<organism evidence="1 2">
    <name type="scientific">Dendrolimus kikuchii</name>
    <dbReference type="NCBI Taxonomy" id="765133"/>
    <lineage>
        <taxon>Eukaryota</taxon>
        <taxon>Metazoa</taxon>
        <taxon>Ecdysozoa</taxon>
        <taxon>Arthropoda</taxon>
        <taxon>Hexapoda</taxon>
        <taxon>Insecta</taxon>
        <taxon>Pterygota</taxon>
        <taxon>Neoptera</taxon>
        <taxon>Endopterygota</taxon>
        <taxon>Lepidoptera</taxon>
        <taxon>Glossata</taxon>
        <taxon>Ditrysia</taxon>
        <taxon>Bombycoidea</taxon>
        <taxon>Lasiocampidae</taxon>
        <taxon>Dendrolimus</taxon>
    </lineage>
</organism>
<name>A0ACC1CZG0_9NEOP</name>
<reference evidence="1 2" key="1">
    <citation type="journal article" date="2021" name="Front. Genet.">
        <title>Chromosome-Level Genome Assembly Reveals Significant Gene Expansion in the Toll and IMD Signaling Pathways of Dendrolimus kikuchii.</title>
        <authorList>
            <person name="Zhou J."/>
            <person name="Wu P."/>
            <person name="Xiong Z."/>
            <person name="Liu N."/>
            <person name="Zhao N."/>
            <person name="Ji M."/>
            <person name="Qiu Y."/>
            <person name="Yang B."/>
        </authorList>
    </citation>
    <scope>NUCLEOTIDE SEQUENCE [LARGE SCALE GENOMIC DNA]</scope>
    <source>
        <strain evidence="1">Ann1</strain>
    </source>
</reference>
<sequence>MILSFLMKWWWGGDPDILDPKSGLSRRDIYAIQRSWYPIYKDAGNNGVSLFIRLFRKNAETKTFFKTIKDLDEQGIMTSVQFNAHAINLMSAFNSAVVNLDKPDVVVALMNKLGASHRVRRIHKEHFEDFYGVLVHFLREEIHLGEDVLKAWDKYLEFTKKHIFEKLNLN</sequence>
<protein>
    <submittedName>
        <fullName evidence="1">Uncharacterized protein</fullName>
    </submittedName>
</protein>
<evidence type="ECO:0000313" key="2">
    <source>
        <dbReference type="Proteomes" id="UP000824533"/>
    </source>
</evidence>
<accession>A0ACC1CZG0</accession>
<keyword evidence="2" id="KW-1185">Reference proteome</keyword>
<gene>
    <name evidence="1" type="ORF">K1T71_007088</name>
</gene>
<dbReference type="EMBL" id="CM034398">
    <property type="protein sequence ID" value="KAJ0177079.1"/>
    <property type="molecule type" value="Genomic_DNA"/>
</dbReference>
<proteinExistence type="predicted"/>
<comment type="caution">
    <text evidence="1">The sequence shown here is derived from an EMBL/GenBank/DDBJ whole genome shotgun (WGS) entry which is preliminary data.</text>
</comment>
<evidence type="ECO:0000313" key="1">
    <source>
        <dbReference type="EMBL" id="KAJ0177079.1"/>
    </source>
</evidence>